<name>K2GPJ8_9RHOB</name>
<protein>
    <submittedName>
        <fullName evidence="4">Inosine/uridine-preferring nucleoside hydrolase</fullName>
    </submittedName>
</protein>
<dbReference type="eggNOG" id="COG1957">
    <property type="taxonomic scope" value="Bacteria"/>
</dbReference>
<dbReference type="PANTHER" id="PTHR12304">
    <property type="entry name" value="INOSINE-URIDINE PREFERRING NUCLEOSIDE HYDROLASE"/>
    <property type="match status" value="1"/>
</dbReference>
<dbReference type="OrthoDB" id="9797882at2"/>
<dbReference type="InterPro" id="IPR036452">
    <property type="entry name" value="Ribo_hydro-like"/>
</dbReference>
<dbReference type="STRING" id="1231392.OCGS_1419"/>
<keyword evidence="1 4" id="KW-0378">Hydrolase</keyword>
<feature type="domain" description="Inosine/uridine-preferring nucleoside hydrolase" evidence="3">
    <location>
        <begin position="8"/>
        <end position="296"/>
    </location>
</feature>
<dbReference type="GO" id="GO:0005829">
    <property type="term" value="C:cytosol"/>
    <property type="evidence" value="ECO:0007669"/>
    <property type="project" value="TreeGrafter"/>
</dbReference>
<organism evidence="4 5">
    <name type="scientific">Oceaniovalibus guishaninsula JLT2003</name>
    <dbReference type="NCBI Taxonomy" id="1231392"/>
    <lineage>
        <taxon>Bacteria</taxon>
        <taxon>Pseudomonadati</taxon>
        <taxon>Pseudomonadota</taxon>
        <taxon>Alphaproteobacteria</taxon>
        <taxon>Rhodobacterales</taxon>
        <taxon>Roseobacteraceae</taxon>
        <taxon>Oceaniovalibus</taxon>
    </lineage>
</organism>
<dbReference type="InterPro" id="IPR001910">
    <property type="entry name" value="Inosine/uridine_hydrolase_dom"/>
</dbReference>
<dbReference type="SUPFAM" id="SSF53590">
    <property type="entry name" value="Nucleoside hydrolase"/>
    <property type="match status" value="1"/>
</dbReference>
<dbReference type="GO" id="GO:0008477">
    <property type="term" value="F:purine nucleosidase activity"/>
    <property type="evidence" value="ECO:0007669"/>
    <property type="project" value="TreeGrafter"/>
</dbReference>
<dbReference type="AlphaFoldDB" id="K2GPJ8"/>
<keyword evidence="2" id="KW-0326">Glycosidase</keyword>
<dbReference type="RefSeq" id="WP_007426571.1">
    <property type="nucleotide sequence ID" value="NZ_AMGO01000021.1"/>
</dbReference>
<dbReference type="Pfam" id="PF01156">
    <property type="entry name" value="IU_nuc_hydro"/>
    <property type="match status" value="1"/>
</dbReference>
<dbReference type="CDD" id="cd02650">
    <property type="entry name" value="nuc_hydro_CaPnhB"/>
    <property type="match status" value="1"/>
</dbReference>
<dbReference type="Gene3D" id="3.90.245.10">
    <property type="entry name" value="Ribonucleoside hydrolase-like"/>
    <property type="match status" value="1"/>
</dbReference>
<accession>K2GPJ8</accession>
<dbReference type="Proteomes" id="UP000006765">
    <property type="component" value="Unassembled WGS sequence"/>
</dbReference>
<keyword evidence="5" id="KW-1185">Reference proteome</keyword>
<comment type="caution">
    <text evidence="4">The sequence shown here is derived from an EMBL/GenBank/DDBJ whole genome shotgun (WGS) entry which is preliminary data.</text>
</comment>
<dbReference type="GO" id="GO:0006152">
    <property type="term" value="P:purine nucleoside catabolic process"/>
    <property type="evidence" value="ECO:0007669"/>
    <property type="project" value="TreeGrafter"/>
</dbReference>
<evidence type="ECO:0000313" key="5">
    <source>
        <dbReference type="Proteomes" id="UP000006765"/>
    </source>
</evidence>
<dbReference type="PATRIC" id="fig|1231392.3.peg.1425"/>
<dbReference type="PANTHER" id="PTHR12304:SF4">
    <property type="entry name" value="URIDINE NUCLEOSIDASE"/>
    <property type="match status" value="1"/>
</dbReference>
<gene>
    <name evidence="4" type="ORF">OCGS_1419</name>
</gene>
<dbReference type="InterPro" id="IPR023186">
    <property type="entry name" value="IUNH"/>
</dbReference>
<dbReference type="EMBL" id="AMGO01000021">
    <property type="protein sequence ID" value="EKE44581.1"/>
    <property type="molecule type" value="Genomic_DNA"/>
</dbReference>
<evidence type="ECO:0000256" key="1">
    <source>
        <dbReference type="ARBA" id="ARBA00022801"/>
    </source>
</evidence>
<reference evidence="4 5" key="1">
    <citation type="journal article" date="2012" name="J. Bacteriol.">
        <title>Draft Genome Sequence of Oceaniovalibus guishaninsula JLT2003T.</title>
        <authorList>
            <person name="Tang K."/>
            <person name="Liu K."/>
            <person name="Jiao N."/>
        </authorList>
    </citation>
    <scope>NUCLEOTIDE SEQUENCE [LARGE SCALE GENOMIC DNA]</scope>
    <source>
        <strain evidence="4 5">JLT2003</strain>
    </source>
</reference>
<proteinExistence type="predicted"/>
<evidence type="ECO:0000256" key="2">
    <source>
        <dbReference type="ARBA" id="ARBA00023295"/>
    </source>
</evidence>
<evidence type="ECO:0000313" key="4">
    <source>
        <dbReference type="EMBL" id="EKE44581.1"/>
    </source>
</evidence>
<sequence>MTQRLKMVIDTDPGVDDAMAVFFAARTPQIDLLALTTVFGNVTVETATRNALHLCEMAGLDIPVAQGAAGPLARAPSPPSAHVHGAEGFGDLPAVAPARRAVAEDAADLLCRLAREHPGALTVCAIGPITNVAEAIRRDPAFARNVARIVFMGGAAWVPGNVTPHAEANTWNDPHALTEVLASGAPVVMVGLDVTMRVLCTAQDFARIARTDPHLGGFLDRASRFYLDFYRNVAGVEGCGLHDPAAIVAALRPDLFRMRRTALSVALDGAEIGRTRPVDDGPPIDICEDGDMEAVKALFLAAFDRPD</sequence>
<evidence type="ECO:0000259" key="3">
    <source>
        <dbReference type="Pfam" id="PF01156"/>
    </source>
</evidence>